<name>A0A1W1DCL5_9ZZZZ</name>
<keyword evidence="7" id="KW-0645">Protease</keyword>
<dbReference type="GO" id="GO:0005829">
    <property type="term" value="C:cytosol"/>
    <property type="evidence" value="ECO:0007669"/>
    <property type="project" value="TreeGrafter"/>
</dbReference>
<evidence type="ECO:0000256" key="4">
    <source>
        <dbReference type="ARBA" id="ARBA00022801"/>
    </source>
</evidence>
<gene>
    <name evidence="7" type="ORF">MNB_SUP05-11-229</name>
</gene>
<dbReference type="Gene3D" id="3.90.230.10">
    <property type="entry name" value="Creatinase/methionine aminopeptidase superfamily"/>
    <property type="match status" value="1"/>
</dbReference>
<dbReference type="InterPro" id="IPR052433">
    <property type="entry name" value="X-Pro_dipept-like"/>
</dbReference>
<dbReference type="Pfam" id="PF00557">
    <property type="entry name" value="Peptidase_M24"/>
    <property type="match status" value="1"/>
</dbReference>
<dbReference type="PROSITE" id="PS00491">
    <property type="entry name" value="PROLINE_PEPTIDASE"/>
    <property type="match status" value="1"/>
</dbReference>
<keyword evidence="7" id="KW-0031">Aminopeptidase</keyword>
<evidence type="ECO:0000313" key="7">
    <source>
        <dbReference type="EMBL" id="SFV78828.1"/>
    </source>
</evidence>
<dbReference type="PANTHER" id="PTHR43226:SF4">
    <property type="entry name" value="XAA-PRO AMINOPEPTIDASE 3"/>
    <property type="match status" value="1"/>
</dbReference>
<proteinExistence type="inferred from homology"/>
<feature type="domain" description="Aminopeptidase P N-terminal" evidence="6">
    <location>
        <begin position="1"/>
        <end position="127"/>
    </location>
</feature>
<dbReference type="InterPro" id="IPR000994">
    <property type="entry name" value="Pept_M24"/>
</dbReference>
<dbReference type="InterPro" id="IPR036005">
    <property type="entry name" value="Creatinase/aminopeptidase-like"/>
</dbReference>
<keyword evidence="4 7" id="KW-0378">Hydrolase</keyword>
<dbReference type="AlphaFoldDB" id="A0A1W1DCL5"/>
<dbReference type="Pfam" id="PF05195">
    <property type="entry name" value="AMP_N"/>
    <property type="match status" value="1"/>
</dbReference>
<dbReference type="GO" id="GO:0006508">
    <property type="term" value="P:proteolysis"/>
    <property type="evidence" value="ECO:0007669"/>
    <property type="project" value="TreeGrafter"/>
</dbReference>
<dbReference type="InterPro" id="IPR007865">
    <property type="entry name" value="Aminopep_P_N"/>
</dbReference>
<evidence type="ECO:0000259" key="6">
    <source>
        <dbReference type="SMART" id="SM01011"/>
    </source>
</evidence>
<dbReference type="SMART" id="SM01011">
    <property type="entry name" value="AMP_N"/>
    <property type="match status" value="1"/>
</dbReference>
<sequence length="407" mass="45715">MIHQNRRKELLSQLDEGALVIISTNPEQLRNGDVHYPFRPHSDFWYLTGFTEPQAVAVFSKDTYTIFLRDKDPAREIWDGKRLGVSDAPQALKADKAYSIDELKTQLPKLIANAATLYYDFKPCTLDDEIIQHLAKTQYQSLATYAHEMRLIKDAGEIELMQKAADISVNAHQLAMQQTHADLLEFEVASVFDAEFRKNNAEHAYTPIVAGGENACVLHYIENNKVLNDGDLLLIDAGCEVEGYASDITRTFPVNGTFSKAQRQIYQIVLDAQLAAIESIKPGVMVVKPHQIATHVIQQGLIDLGILQADGDLSQFYMHGTGHYLGLDVHDVGAYQKNDQHRQYETGMVTTVEPGIYIRKDDKINPIYWGIGIRIEDDVLITNNGNTVLTGALVKEIDDIESLMREK</sequence>
<dbReference type="GO" id="GO:0070006">
    <property type="term" value="F:metalloaminopeptidase activity"/>
    <property type="evidence" value="ECO:0007669"/>
    <property type="project" value="InterPro"/>
</dbReference>
<comment type="cofactor">
    <cofactor evidence="1">
        <name>Mn(2+)</name>
        <dbReference type="ChEBI" id="CHEBI:29035"/>
    </cofactor>
</comment>
<evidence type="ECO:0000256" key="1">
    <source>
        <dbReference type="ARBA" id="ARBA00001936"/>
    </source>
</evidence>
<evidence type="ECO:0000256" key="2">
    <source>
        <dbReference type="ARBA" id="ARBA00008766"/>
    </source>
</evidence>
<dbReference type="GO" id="GO:0030145">
    <property type="term" value="F:manganese ion binding"/>
    <property type="evidence" value="ECO:0007669"/>
    <property type="project" value="InterPro"/>
</dbReference>
<protein>
    <submittedName>
        <fullName evidence="7">Xaa-Pro aminopeptidase</fullName>
        <ecNumber evidence="7">3.4.11.9</ecNumber>
    </submittedName>
</protein>
<keyword evidence="5" id="KW-0464">Manganese</keyword>
<dbReference type="PANTHER" id="PTHR43226">
    <property type="entry name" value="XAA-PRO AMINOPEPTIDASE 3"/>
    <property type="match status" value="1"/>
</dbReference>
<organism evidence="7">
    <name type="scientific">hydrothermal vent metagenome</name>
    <dbReference type="NCBI Taxonomy" id="652676"/>
    <lineage>
        <taxon>unclassified sequences</taxon>
        <taxon>metagenomes</taxon>
        <taxon>ecological metagenomes</taxon>
    </lineage>
</organism>
<dbReference type="SUPFAM" id="SSF55920">
    <property type="entry name" value="Creatinase/aminopeptidase"/>
    <property type="match status" value="1"/>
</dbReference>
<evidence type="ECO:0000256" key="3">
    <source>
        <dbReference type="ARBA" id="ARBA00022723"/>
    </source>
</evidence>
<dbReference type="SUPFAM" id="SSF53092">
    <property type="entry name" value="Creatinase/prolidase N-terminal domain"/>
    <property type="match status" value="1"/>
</dbReference>
<comment type="similarity">
    <text evidence="2">Belongs to the peptidase M24B family.</text>
</comment>
<dbReference type="InterPro" id="IPR029149">
    <property type="entry name" value="Creatin/AminoP/Spt16_N"/>
</dbReference>
<accession>A0A1W1DCL5</accession>
<keyword evidence="3" id="KW-0479">Metal-binding</keyword>
<dbReference type="EC" id="3.4.11.9" evidence="7"/>
<dbReference type="Gene3D" id="3.40.350.10">
    <property type="entry name" value="Creatinase/prolidase N-terminal domain"/>
    <property type="match status" value="1"/>
</dbReference>
<evidence type="ECO:0000256" key="5">
    <source>
        <dbReference type="ARBA" id="ARBA00023211"/>
    </source>
</evidence>
<dbReference type="CDD" id="cd01087">
    <property type="entry name" value="Prolidase"/>
    <property type="match status" value="1"/>
</dbReference>
<reference evidence="7" key="1">
    <citation type="submission" date="2016-10" db="EMBL/GenBank/DDBJ databases">
        <authorList>
            <person name="de Groot N.N."/>
        </authorList>
    </citation>
    <scope>NUCLEOTIDE SEQUENCE</scope>
</reference>
<dbReference type="InterPro" id="IPR001131">
    <property type="entry name" value="Peptidase_M24B_aminopep-P_CS"/>
</dbReference>
<dbReference type="EMBL" id="FPHS01000040">
    <property type="protein sequence ID" value="SFV78828.1"/>
    <property type="molecule type" value="Genomic_DNA"/>
</dbReference>